<dbReference type="InterPro" id="IPR028005">
    <property type="entry name" value="AcTrfase_ESCO_Znf_dom"/>
</dbReference>
<feature type="domain" description="N-acetyltransferase ESCO zinc-finger" evidence="12">
    <location>
        <begin position="120"/>
        <end position="158"/>
    </location>
</feature>
<evidence type="ECO:0000256" key="1">
    <source>
        <dbReference type="ARBA" id="ARBA00004123"/>
    </source>
</evidence>
<dbReference type="CDD" id="cd04301">
    <property type="entry name" value="NAT_SF"/>
    <property type="match status" value="1"/>
</dbReference>
<comment type="subcellular location">
    <subcellularLocation>
        <location evidence="1">Nucleus</location>
    </subcellularLocation>
</comment>
<keyword evidence="9" id="KW-0012">Acyltransferase</keyword>
<keyword evidence="11" id="KW-0472">Membrane</keyword>
<dbReference type="SUPFAM" id="SSF55729">
    <property type="entry name" value="Acyl-CoA N-acyltransferases (Nat)"/>
    <property type="match status" value="1"/>
</dbReference>
<keyword evidence="8" id="KW-0131">Cell cycle</keyword>
<dbReference type="Pfam" id="PF13880">
    <property type="entry name" value="Acetyltransf_13"/>
    <property type="match status" value="1"/>
</dbReference>
<keyword evidence="15" id="KW-1185">Reference proteome</keyword>
<dbReference type="PANTHER" id="PTHR45884:SF2">
    <property type="entry name" value="N-ACETYLTRANSFERASE ECO"/>
    <property type="match status" value="1"/>
</dbReference>
<protein>
    <recommendedName>
        <fullName evidence="16">Protein CHROMOSOME TRANSMISSION FIDELITY 7</fullName>
    </recommendedName>
</protein>
<evidence type="ECO:0000259" key="12">
    <source>
        <dbReference type="Pfam" id="PF13878"/>
    </source>
</evidence>
<keyword evidence="7" id="KW-0539">Nucleus</keyword>
<name>A0ABQ8H0K1_9ROSI</name>
<evidence type="ECO:0000256" key="10">
    <source>
        <dbReference type="SAM" id="MobiDB-lite"/>
    </source>
</evidence>
<dbReference type="Proteomes" id="UP000827721">
    <property type="component" value="Unassembled WGS sequence"/>
</dbReference>
<keyword evidence="11" id="KW-0812">Transmembrane</keyword>
<evidence type="ECO:0000259" key="13">
    <source>
        <dbReference type="Pfam" id="PF13880"/>
    </source>
</evidence>
<evidence type="ECO:0000256" key="2">
    <source>
        <dbReference type="ARBA" id="ARBA00005816"/>
    </source>
</evidence>
<keyword evidence="11" id="KW-1133">Transmembrane helix</keyword>
<evidence type="ECO:0008006" key="16">
    <source>
        <dbReference type="Google" id="ProtNLM"/>
    </source>
</evidence>
<keyword evidence="4" id="KW-0479">Metal-binding</keyword>
<dbReference type="InterPro" id="IPR028009">
    <property type="entry name" value="ESCO_Acetyltransf_dom"/>
</dbReference>
<dbReference type="InterPro" id="IPR016181">
    <property type="entry name" value="Acyl_CoA_acyltransferase"/>
</dbReference>
<evidence type="ECO:0000256" key="8">
    <source>
        <dbReference type="ARBA" id="ARBA00023306"/>
    </source>
</evidence>
<evidence type="ECO:0000256" key="5">
    <source>
        <dbReference type="ARBA" id="ARBA00022771"/>
    </source>
</evidence>
<keyword evidence="6" id="KW-0862">Zinc</keyword>
<evidence type="ECO:0000256" key="7">
    <source>
        <dbReference type="ARBA" id="ARBA00023242"/>
    </source>
</evidence>
<dbReference type="PANTHER" id="PTHR45884">
    <property type="entry name" value="N-ACETYLTRANSFERASE ECO"/>
    <property type="match status" value="1"/>
</dbReference>
<keyword evidence="3" id="KW-0808">Transferase</keyword>
<evidence type="ECO:0000256" key="4">
    <source>
        <dbReference type="ARBA" id="ARBA00022723"/>
    </source>
</evidence>
<reference evidence="14 15" key="1">
    <citation type="submission" date="2021-02" db="EMBL/GenBank/DDBJ databases">
        <title>Plant Genome Project.</title>
        <authorList>
            <person name="Zhang R.-G."/>
        </authorList>
    </citation>
    <scope>NUCLEOTIDE SEQUENCE [LARGE SCALE GENOMIC DNA]</scope>
    <source>
        <tissue evidence="14">Leaves</tissue>
    </source>
</reference>
<evidence type="ECO:0000256" key="3">
    <source>
        <dbReference type="ARBA" id="ARBA00022679"/>
    </source>
</evidence>
<accession>A0ABQ8H0K1</accession>
<comment type="caution">
    <text evidence="14">The sequence shown here is derived from an EMBL/GenBank/DDBJ whole genome shotgun (WGS) entry which is preliminary data.</text>
</comment>
<evidence type="ECO:0000256" key="9">
    <source>
        <dbReference type="ARBA" id="ARBA00023315"/>
    </source>
</evidence>
<feature type="region of interest" description="Disordered" evidence="10">
    <location>
        <begin position="1"/>
        <end position="22"/>
    </location>
</feature>
<evidence type="ECO:0000256" key="11">
    <source>
        <dbReference type="SAM" id="Phobius"/>
    </source>
</evidence>
<feature type="transmembrane region" description="Helical" evidence="11">
    <location>
        <begin position="56"/>
        <end position="78"/>
    </location>
</feature>
<comment type="similarity">
    <text evidence="2">Belongs to the acetyltransferase family. ECO subfamily.</text>
</comment>
<sequence>MQPKISSFFNPSSSSSSSAPPLVSKVEDNELANWEKKEHIVVNTYKRRVQSLMGMLLFDVILLLDFCFGIVLIAHYLVVTLVSLDGSKESLSGALKKPTSVDLCLKPQLKTLNKKRSYAQFHLELGQSDFLLHTCFTCGVKYAPGYAGDEKAHKTFHNDYTLGIQFRGWRNERVIHMPCVEGGRIVLVLDCDSPAQMNKVQQVVKRMEIELGTGWIFHKLCKVYLFISSQRIAGCLVVEPIKEAFKVLSGTVDERTHVTSTKKTSVNLATLQFGEIMLQREVVKKGSSVNCAKILDGNHNGAIFCEKETMPAVCGIRAIWVSPSNRRKGIASQLLDAVRRSFCMGFVVEKSQLAFSQPSSAGQALASNYFGTGSFLVYKPEKLAC</sequence>
<dbReference type="Pfam" id="PF13878">
    <property type="entry name" value="zf-C2H2_3"/>
    <property type="match status" value="1"/>
</dbReference>
<evidence type="ECO:0000256" key="6">
    <source>
        <dbReference type="ARBA" id="ARBA00022833"/>
    </source>
</evidence>
<proteinExistence type="inferred from homology"/>
<dbReference type="EMBL" id="JAFEMO010000015">
    <property type="protein sequence ID" value="KAH7543742.1"/>
    <property type="molecule type" value="Genomic_DNA"/>
</dbReference>
<gene>
    <name evidence="14" type="ORF">JRO89_XS15G0009900</name>
</gene>
<evidence type="ECO:0000313" key="15">
    <source>
        <dbReference type="Proteomes" id="UP000827721"/>
    </source>
</evidence>
<feature type="compositionally biased region" description="Low complexity" evidence="10">
    <location>
        <begin position="1"/>
        <end position="18"/>
    </location>
</feature>
<feature type="domain" description="N-acetyltransferase ESCO acetyl-transferase" evidence="13">
    <location>
        <begin position="311"/>
        <end position="378"/>
    </location>
</feature>
<evidence type="ECO:0000313" key="14">
    <source>
        <dbReference type="EMBL" id="KAH7543742.1"/>
    </source>
</evidence>
<dbReference type="Gene3D" id="3.40.630.30">
    <property type="match status" value="1"/>
</dbReference>
<keyword evidence="5" id="KW-0863">Zinc-finger</keyword>
<organism evidence="14 15">
    <name type="scientific">Xanthoceras sorbifolium</name>
    <dbReference type="NCBI Taxonomy" id="99658"/>
    <lineage>
        <taxon>Eukaryota</taxon>
        <taxon>Viridiplantae</taxon>
        <taxon>Streptophyta</taxon>
        <taxon>Embryophyta</taxon>
        <taxon>Tracheophyta</taxon>
        <taxon>Spermatophyta</taxon>
        <taxon>Magnoliopsida</taxon>
        <taxon>eudicotyledons</taxon>
        <taxon>Gunneridae</taxon>
        <taxon>Pentapetalae</taxon>
        <taxon>rosids</taxon>
        <taxon>malvids</taxon>
        <taxon>Sapindales</taxon>
        <taxon>Sapindaceae</taxon>
        <taxon>Xanthoceroideae</taxon>
        <taxon>Xanthoceras</taxon>
    </lineage>
</organism>